<feature type="compositionally biased region" description="Basic and acidic residues" evidence="1">
    <location>
        <begin position="20"/>
        <end position="32"/>
    </location>
</feature>
<sequence length="83" mass="9350">MEEAEASTAEEEPAASAEKSVSRENKRDEKREKIIKKVKEVLAQSPNKAKNPTVIVICYRGKKKRNPNQSFKNEDSSDNSESL</sequence>
<dbReference type="Ensembl" id="ENSCGRT00001020855.1">
    <property type="protein sequence ID" value="ENSCGRP00001016611.1"/>
    <property type="gene ID" value="ENSCGRG00001016891.1"/>
</dbReference>
<evidence type="ECO:0000256" key="1">
    <source>
        <dbReference type="SAM" id="MobiDB-lite"/>
    </source>
</evidence>
<feature type="compositionally biased region" description="Acidic residues" evidence="1">
    <location>
        <begin position="1"/>
        <end position="13"/>
    </location>
</feature>
<dbReference type="Proteomes" id="UP000694386">
    <property type="component" value="Unplaced"/>
</dbReference>
<evidence type="ECO:0000313" key="2">
    <source>
        <dbReference type="Ensembl" id="ENSCGRP00001016611.1"/>
    </source>
</evidence>
<evidence type="ECO:0000313" key="3">
    <source>
        <dbReference type="Proteomes" id="UP000694386"/>
    </source>
</evidence>
<dbReference type="AlphaFoldDB" id="A0A8C2MC63"/>
<proteinExistence type="predicted"/>
<feature type="region of interest" description="Disordered" evidence="1">
    <location>
        <begin position="1"/>
        <end position="32"/>
    </location>
</feature>
<name>A0A8C2MC63_CRIGR</name>
<protein>
    <submittedName>
        <fullName evidence="2">Predicted gene 6760</fullName>
    </submittedName>
</protein>
<reference evidence="2" key="1">
    <citation type="submission" date="2025-08" db="UniProtKB">
        <authorList>
            <consortium name="Ensembl"/>
        </authorList>
    </citation>
    <scope>IDENTIFICATION</scope>
</reference>
<reference evidence="2" key="2">
    <citation type="submission" date="2025-09" db="UniProtKB">
        <authorList>
            <consortium name="Ensembl"/>
        </authorList>
    </citation>
    <scope>IDENTIFICATION</scope>
</reference>
<organism evidence="2 3">
    <name type="scientific">Cricetulus griseus</name>
    <name type="common">Chinese hamster</name>
    <name type="synonym">Cricetulus barabensis griseus</name>
    <dbReference type="NCBI Taxonomy" id="10029"/>
    <lineage>
        <taxon>Eukaryota</taxon>
        <taxon>Metazoa</taxon>
        <taxon>Chordata</taxon>
        <taxon>Craniata</taxon>
        <taxon>Vertebrata</taxon>
        <taxon>Euteleostomi</taxon>
        <taxon>Mammalia</taxon>
        <taxon>Eutheria</taxon>
        <taxon>Euarchontoglires</taxon>
        <taxon>Glires</taxon>
        <taxon>Rodentia</taxon>
        <taxon>Myomorpha</taxon>
        <taxon>Muroidea</taxon>
        <taxon>Cricetidae</taxon>
        <taxon>Cricetinae</taxon>
        <taxon>Cricetulus</taxon>
    </lineage>
</organism>
<feature type="region of interest" description="Disordered" evidence="1">
    <location>
        <begin position="60"/>
        <end position="83"/>
    </location>
</feature>
<accession>A0A8C2MC63</accession>